<evidence type="ECO:0000256" key="1">
    <source>
        <dbReference type="SAM" id="MobiDB-lite"/>
    </source>
</evidence>
<protein>
    <submittedName>
        <fullName evidence="2">Uncharacterized protein</fullName>
    </submittedName>
</protein>
<proteinExistence type="predicted"/>
<dbReference type="RefSeq" id="WP_311661627.1">
    <property type="nucleotide sequence ID" value="NZ_JAVRHT010000002.1"/>
</dbReference>
<organism evidence="2 3">
    <name type="scientific">Rubrivirga litoralis</name>
    <dbReference type="NCBI Taxonomy" id="3075598"/>
    <lineage>
        <taxon>Bacteria</taxon>
        <taxon>Pseudomonadati</taxon>
        <taxon>Rhodothermota</taxon>
        <taxon>Rhodothermia</taxon>
        <taxon>Rhodothermales</taxon>
        <taxon>Rubricoccaceae</taxon>
        <taxon>Rubrivirga</taxon>
    </lineage>
</organism>
<name>A0ABU3BMJ5_9BACT</name>
<feature type="region of interest" description="Disordered" evidence="1">
    <location>
        <begin position="64"/>
        <end position="92"/>
    </location>
</feature>
<gene>
    <name evidence="2" type="ORF">RM540_01940</name>
</gene>
<evidence type="ECO:0000313" key="3">
    <source>
        <dbReference type="Proteomes" id="UP001267426"/>
    </source>
</evidence>
<evidence type="ECO:0000313" key="2">
    <source>
        <dbReference type="EMBL" id="MDT0630496.1"/>
    </source>
</evidence>
<dbReference type="EMBL" id="JAVRHT010000002">
    <property type="protein sequence ID" value="MDT0630496.1"/>
    <property type="molecule type" value="Genomic_DNA"/>
</dbReference>
<keyword evidence="3" id="KW-1185">Reference proteome</keyword>
<comment type="caution">
    <text evidence="2">The sequence shown here is derived from an EMBL/GenBank/DDBJ whole genome shotgun (WGS) entry which is preliminary data.</text>
</comment>
<dbReference type="Proteomes" id="UP001267426">
    <property type="component" value="Unassembled WGS sequence"/>
</dbReference>
<accession>A0ABU3BMJ5</accession>
<reference evidence="2 3" key="1">
    <citation type="submission" date="2023-09" db="EMBL/GenBank/DDBJ databases">
        <authorList>
            <person name="Rey-Velasco X."/>
        </authorList>
    </citation>
    <scope>NUCLEOTIDE SEQUENCE [LARGE SCALE GENOMIC DNA]</scope>
    <source>
        <strain evidence="2 3">F394</strain>
    </source>
</reference>
<sequence>MPPRRTVRLVVLVALAVLVGFALSDVLGLRASETGVVSPRGWHGISHGSHTHYVPDDWAGSEATGVSISDFPTTPPPAGFTVDGTGQVVPVE</sequence>